<evidence type="ECO:0000313" key="4">
    <source>
        <dbReference type="Proteomes" id="UP000245469"/>
    </source>
</evidence>
<evidence type="ECO:0000313" key="3">
    <source>
        <dbReference type="EMBL" id="PWJ52525.1"/>
    </source>
</evidence>
<keyword evidence="1" id="KW-0238">DNA-binding</keyword>
<dbReference type="AlphaFoldDB" id="A0A316A4C4"/>
<evidence type="ECO:0000256" key="1">
    <source>
        <dbReference type="PROSITE-ProRule" id="PRU01076"/>
    </source>
</evidence>
<dbReference type="GO" id="GO:0003677">
    <property type="term" value="F:DNA binding"/>
    <property type="evidence" value="ECO:0007669"/>
    <property type="project" value="UniProtKB-UniRule"/>
</dbReference>
<dbReference type="InterPro" id="IPR037914">
    <property type="entry name" value="SpoVT-AbrB_sf"/>
</dbReference>
<keyword evidence="4" id="KW-1185">Reference proteome</keyword>
<feature type="domain" description="SpoVT-AbrB" evidence="2">
    <location>
        <begin position="1"/>
        <end position="42"/>
    </location>
</feature>
<dbReference type="InterPro" id="IPR007159">
    <property type="entry name" value="SpoVT-AbrB_dom"/>
</dbReference>
<dbReference type="Proteomes" id="UP000245469">
    <property type="component" value="Unassembled WGS sequence"/>
</dbReference>
<accession>A0A316A4C4</accession>
<sequence length="75" mass="8011">MLGQQGRLVIPAEVRSALGLSAGDRLHLHLTGRRLVLESSQDAAAELRGLAASVPASRSLVDELLAERRRAAIDE</sequence>
<dbReference type="NCBIfam" id="TIGR01439">
    <property type="entry name" value="lp_hng_hel_AbrB"/>
    <property type="match status" value="1"/>
</dbReference>
<dbReference type="EMBL" id="QGDQ01000019">
    <property type="protein sequence ID" value="PWJ52525.1"/>
    <property type="molecule type" value="Genomic_DNA"/>
</dbReference>
<dbReference type="SMART" id="SM00966">
    <property type="entry name" value="SpoVT_AbrB"/>
    <property type="match status" value="1"/>
</dbReference>
<dbReference type="Pfam" id="PF04014">
    <property type="entry name" value="MazE_antitoxin"/>
    <property type="match status" value="1"/>
</dbReference>
<name>A0A316A4C4_9ACTN</name>
<gene>
    <name evidence="3" type="ORF">BXY45_11917</name>
</gene>
<proteinExistence type="predicted"/>
<dbReference type="PROSITE" id="PS51740">
    <property type="entry name" value="SPOVT_ABRB"/>
    <property type="match status" value="1"/>
</dbReference>
<organism evidence="3 4">
    <name type="scientific">Quadrisphaera granulorum</name>
    <dbReference type="NCBI Taxonomy" id="317664"/>
    <lineage>
        <taxon>Bacteria</taxon>
        <taxon>Bacillati</taxon>
        <taxon>Actinomycetota</taxon>
        <taxon>Actinomycetes</taxon>
        <taxon>Kineosporiales</taxon>
        <taxon>Kineosporiaceae</taxon>
        <taxon>Quadrisphaera</taxon>
    </lineage>
</organism>
<protein>
    <submittedName>
        <fullName evidence="3">AbrB family looped-hinge helix DNA binding protein</fullName>
    </submittedName>
</protein>
<dbReference type="Gene3D" id="2.10.260.10">
    <property type="match status" value="1"/>
</dbReference>
<evidence type="ECO:0000259" key="2">
    <source>
        <dbReference type="PROSITE" id="PS51740"/>
    </source>
</evidence>
<comment type="caution">
    <text evidence="3">The sequence shown here is derived from an EMBL/GenBank/DDBJ whole genome shotgun (WGS) entry which is preliminary data.</text>
</comment>
<dbReference type="SUPFAM" id="SSF89447">
    <property type="entry name" value="AbrB/MazE/MraZ-like"/>
    <property type="match status" value="1"/>
</dbReference>
<reference evidence="3 4" key="1">
    <citation type="submission" date="2018-03" db="EMBL/GenBank/DDBJ databases">
        <title>Genomic Encyclopedia of Archaeal and Bacterial Type Strains, Phase II (KMG-II): from individual species to whole genera.</title>
        <authorList>
            <person name="Goeker M."/>
        </authorList>
    </citation>
    <scope>NUCLEOTIDE SEQUENCE [LARGE SCALE GENOMIC DNA]</scope>
    <source>
        <strain evidence="3 4">DSM 44889</strain>
    </source>
</reference>